<dbReference type="SUPFAM" id="SSF56059">
    <property type="entry name" value="Glutathione synthetase ATP-binding domain-like"/>
    <property type="match status" value="1"/>
</dbReference>
<protein>
    <submittedName>
        <fullName evidence="1">YheC/YheD family protein</fullName>
    </submittedName>
</protein>
<comment type="caution">
    <text evidence="1">The sequence shown here is derived from an EMBL/GenBank/DDBJ whole genome shotgun (WGS) entry which is preliminary data.</text>
</comment>
<sequence>MGHTVGILLDGDTYLGVPRNKTGNERIDYYNKAAEQLGLMPFYMSLSHMSKGTALGYTYKNKQFKLERRSIPKVTHNRAITLSRSSKKKLKQLSQSSIVFNRLNRYDKHRIHKLIHAKSSMQIYLPNSMKYSPEQLMNALKKHKALFIKPTNSSVGDGIVKISKQSDGKWCLYWKKGNPKLVSSKQVLSLIDKIVGHKKYMIQEAISLATYHGRPYDLRVSVQRGGSGKWQITGMVGKVAAVGRHVTNVAKGGTCKRCEELFKQSGFDPERMKYAVSEASLAIAQYVSGKLPHLADLGLDIGVDLEGNIKLIEINGRDQRYTFKKAKMNATFYQTYETPMQYAKFLLQNKTND</sequence>
<accession>A0A6G3ZX24</accession>
<proteinExistence type="predicted"/>
<dbReference type="InterPro" id="IPR026838">
    <property type="entry name" value="YheC/D"/>
</dbReference>
<gene>
    <name evidence="1" type="ORF">GK047_11630</name>
</gene>
<reference evidence="1" key="1">
    <citation type="submission" date="2020-02" db="EMBL/GenBank/DDBJ databases">
        <authorList>
            <person name="Shen X.-R."/>
            <person name="Zhang Y.-X."/>
        </authorList>
    </citation>
    <scope>NUCLEOTIDE SEQUENCE</scope>
    <source>
        <strain evidence="1">SYP-B3998</strain>
    </source>
</reference>
<dbReference type="EMBL" id="JAAIKC010000003">
    <property type="protein sequence ID" value="NEW06665.1"/>
    <property type="molecule type" value="Genomic_DNA"/>
</dbReference>
<evidence type="ECO:0000313" key="1">
    <source>
        <dbReference type="EMBL" id="NEW06665.1"/>
    </source>
</evidence>
<dbReference type="Pfam" id="PF14398">
    <property type="entry name" value="ATPgrasp_YheCD"/>
    <property type="match status" value="1"/>
</dbReference>
<name>A0A6G3ZX24_9BACL</name>
<organism evidence="1">
    <name type="scientific">Paenibacillus sp. SYP-B3998</name>
    <dbReference type="NCBI Taxonomy" id="2678564"/>
    <lineage>
        <taxon>Bacteria</taxon>
        <taxon>Bacillati</taxon>
        <taxon>Bacillota</taxon>
        <taxon>Bacilli</taxon>
        <taxon>Bacillales</taxon>
        <taxon>Paenibacillaceae</taxon>
        <taxon>Paenibacillus</taxon>
    </lineage>
</organism>
<dbReference type="RefSeq" id="WP_163946085.1">
    <property type="nucleotide sequence ID" value="NZ_JAAIKC010000003.1"/>
</dbReference>
<dbReference type="Gene3D" id="3.30.470.20">
    <property type="entry name" value="ATP-grasp fold, B domain"/>
    <property type="match status" value="1"/>
</dbReference>
<dbReference type="AlphaFoldDB" id="A0A6G3ZX24"/>